<evidence type="ECO:0000313" key="3">
    <source>
        <dbReference type="Proteomes" id="UP001165287"/>
    </source>
</evidence>
<dbReference type="PANTHER" id="PTHR13887:SF41">
    <property type="entry name" value="THIOREDOXIN SUPERFAMILY PROTEIN"/>
    <property type="match status" value="1"/>
</dbReference>
<keyword evidence="3" id="KW-1185">Reference proteome</keyword>
<reference evidence="2" key="1">
    <citation type="submission" date="2024-05" db="EMBL/GenBank/DDBJ databases">
        <title>Metabacillus sp. nov., isolated from the rhizosphere soil of tomato plants.</title>
        <authorList>
            <person name="Ma R."/>
        </authorList>
    </citation>
    <scope>NUCLEOTIDE SEQUENCE</scope>
    <source>
        <strain evidence="2">DBTR6</strain>
    </source>
</reference>
<gene>
    <name evidence="2" type="ORF">K9V48_09900</name>
</gene>
<organism evidence="2 3">
    <name type="scientific">Metabacillus rhizolycopersici</name>
    <dbReference type="NCBI Taxonomy" id="2875709"/>
    <lineage>
        <taxon>Bacteria</taxon>
        <taxon>Bacillati</taxon>
        <taxon>Bacillota</taxon>
        <taxon>Bacilli</taxon>
        <taxon>Bacillales</taxon>
        <taxon>Bacillaceae</taxon>
        <taxon>Metabacillus</taxon>
    </lineage>
</organism>
<dbReference type="Gene3D" id="3.40.30.10">
    <property type="entry name" value="Glutaredoxin"/>
    <property type="match status" value="1"/>
</dbReference>
<feature type="domain" description="DSBA-like thioredoxin" evidence="1">
    <location>
        <begin position="3"/>
        <end position="204"/>
    </location>
</feature>
<dbReference type="SUPFAM" id="SSF52833">
    <property type="entry name" value="Thioredoxin-like"/>
    <property type="match status" value="1"/>
</dbReference>
<evidence type="ECO:0000313" key="2">
    <source>
        <dbReference type="EMBL" id="MBZ5750554.1"/>
    </source>
</evidence>
<comment type="caution">
    <text evidence="2">The sequence shown here is derived from an EMBL/GenBank/DDBJ whole genome shotgun (WGS) entry which is preliminary data.</text>
</comment>
<name>A0ABS7UR83_9BACI</name>
<accession>A0ABS7UR83</accession>
<dbReference type="InterPro" id="IPR001853">
    <property type="entry name" value="DSBA-like_thioredoxin_dom"/>
</dbReference>
<dbReference type="InterPro" id="IPR036249">
    <property type="entry name" value="Thioredoxin-like_sf"/>
</dbReference>
<dbReference type="RefSeq" id="WP_224138777.1">
    <property type="nucleotide sequence ID" value="NZ_JAIQUM010000016.1"/>
</dbReference>
<protein>
    <submittedName>
        <fullName evidence="2">DsbA family oxidoreductase</fullName>
    </submittedName>
</protein>
<evidence type="ECO:0000259" key="1">
    <source>
        <dbReference type="Pfam" id="PF01323"/>
    </source>
</evidence>
<proteinExistence type="predicted"/>
<dbReference type="Proteomes" id="UP001165287">
    <property type="component" value="Unassembled WGS sequence"/>
</dbReference>
<dbReference type="EMBL" id="JAIQUM010000016">
    <property type="protein sequence ID" value="MBZ5750554.1"/>
    <property type="molecule type" value="Genomic_DNA"/>
</dbReference>
<dbReference type="Pfam" id="PF01323">
    <property type="entry name" value="DSBA"/>
    <property type="match status" value="1"/>
</dbReference>
<sequence>MKVEIWSDIACPFCYIGKRKFEQGLEQFMHNETVDVTYKSFQLDPNAAKQQNQSMSEMLAKKMGVSIEQAKEMNRHVASQASEVGLTYHLDTAIPTNTLDAHRLIQYAATEGKMDAMKERLLKAYFTESKNVADHSTLTLLAEEVGLDKQGVENVLFGNAYLQEVQNDQREGSQLGLQGVPFFVINRKYAVSGAQSPETFLSVLNKVWDEENPKADLKTLGETGASCTDDSCTP</sequence>
<dbReference type="PANTHER" id="PTHR13887">
    <property type="entry name" value="GLUTATHIONE S-TRANSFERASE KAPPA"/>
    <property type="match status" value="1"/>
</dbReference>
<dbReference type="CDD" id="cd03024">
    <property type="entry name" value="DsbA_FrnE"/>
    <property type="match status" value="1"/>
</dbReference>